<proteinExistence type="predicted"/>
<name>G8LH31_9ENTR</name>
<dbReference type="HOGENOM" id="CLU_2989529_0_0_6"/>
<organism evidence="1 2">
    <name type="scientific">Enterobacter ludwigii</name>
    <dbReference type="NCBI Taxonomy" id="299767"/>
    <lineage>
        <taxon>Bacteria</taxon>
        <taxon>Pseudomonadati</taxon>
        <taxon>Pseudomonadota</taxon>
        <taxon>Gammaproteobacteria</taxon>
        <taxon>Enterobacterales</taxon>
        <taxon>Enterobacteriaceae</taxon>
        <taxon>Enterobacter</taxon>
        <taxon>Enterobacter cloacae complex</taxon>
    </lineage>
</organism>
<evidence type="ECO:0000313" key="2">
    <source>
        <dbReference type="Proteomes" id="UP000007838"/>
    </source>
</evidence>
<reference evidence="1 2" key="1">
    <citation type="journal article" date="2011" name="Stand. Genomic Sci.">
        <title>Complete genome of the onion pathogen Enterobacter cloacae EcWSU1.</title>
        <authorList>
            <person name="Humann J.L."/>
            <person name="Wildung M."/>
            <person name="Cheng C.H."/>
            <person name="Lee T."/>
            <person name="Stewart J.E."/>
            <person name="Drew J.C."/>
            <person name="Triplett E.W."/>
            <person name="Main D."/>
            <person name="Schroeder B.K."/>
        </authorList>
    </citation>
    <scope>NUCLEOTIDE SEQUENCE [LARGE SCALE GENOMIC DNA]</scope>
    <source>
        <strain evidence="1 2">EcWSU1</strain>
    </source>
</reference>
<dbReference type="AlphaFoldDB" id="G8LH31"/>
<dbReference type="KEGG" id="eec:EcWSU1_02805"/>
<dbReference type="Proteomes" id="UP000007838">
    <property type="component" value="Chromosome"/>
</dbReference>
<gene>
    <name evidence="1" type="ORF">EcWSU1_02805</name>
</gene>
<sequence>MMTLRLRTQPEGMPLNFECITLGWLALAHALLADSVAKRYLKFFFCRFLLITRLLRR</sequence>
<evidence type="ECO:0000313" key="1">
    <source>
        <dbReference type="EMBL" id="AEW74237.1"/>
    </source>
</evidence>
<protein>
    <submittedName>
        <fullName evidence="1">Uncharacterized protein</fullName>
    </submittedName>
</protein>
<dbReference type="EMBL" id="CP002886">
    <property type="protein sequence ID" value="AEW74237.1"/>
    <property type="molecule type" value="Genomic_DNA"/>
</dbReference>
<accession>G8LH31</accession>